<evidence type="ECO:0000256" key="3">
    <source>
        <dbReference type="PROSITE-ProRule" id="PRU00192"/>
    </source>
</evidence>
<dbReference type="GeneID" id="63783590"/>
<dbReference type="SMART" id="SM00326">
    <property type="entry name" value="SH3"/>
    <property type="match status" value="2"/>
</dbReference>
<dbReference type="CDD" id="cd06890">
    <property type="entry name" value="PX_Bem1p"/>
    <property type="match status" value="1"/>
</dbReference>
<feature type="non-terminal residue" evidence="7">
    <location>
        <position position="454"/>
    </location>
</feature>
<dbReference type="EMBL" id="MCFI01000007">
    <property type="protein sequence ID" value="ORY83633.1"/>
    <property type="molecule type" value="Genomic_DNA"/>
</dbReference>
<dbReference type="Gene3D" id="3.10.20.90">
    <property type="entry name" value="Phosphatidylinositol 3-kinase Catalytic Subunit, Chain A, domain 1"/>
    <property type="match status" value="1"/>
</dbReference>
<dbReference type="InterPro" id="IPR035550">
    <property type="entry name" value="Bem1/Scd2_PX"/>
</dbReference>
<dbReference type="OrthoDB" id="548867at2759"/>
<dbReference type="GO" id="GO:1902494">
    <property type="term" value="C:catalytic complex"/>
    <property type="evidence" value="ECO:0007669"/>
    <property type="project" value="UniProtKB-ARBA"/>
</dbReference>
<dbReference type="FunFam" id="2.30.30.40:FF:000093">
    <property type="entry name" value="Protein kinase activator Bem1"/>
    <property type="match status" value="1"/>
</dbReference>
<dbReference type="PROSITE" id="PS50195">
    <property type="entry name" value="PX"/>
    <property type="match status" value="1"/>
</dbReference>
<feature type="domain" description="PX" evidence="6">
    <location>
        <begin position="243"/>
        <end position="363"/>
    </location>
</feature>
<dbReference type="InterPro" id="IPR051228">
    <property type="entry name" value="NADPH_Oxidase/PX-Domain"/>
</dbReference>
<dbReference type="RefSeq" id="XP_040725928.1">
    <property type="nucleotide sequence ID" value="XM_040866991.1"/>
</dbReference>
<dbReference type="OMA" id="YDFQINF"/>
<dbReference type="Gene3D" id="3.30.1520.10">
    <property type="entry name" value="Phox-like domain"/>
    <property type="match status" value="1"/>
</dbReference>
<feature type="region of interest" description="Disordered" evidence="4">
    <location>
        <begin position="76"/>
        <end position="108"/>
    </location>
</feature>
<dbReference type="Pfam" id="PF00018">
    <property type="entry name" value="SH3_1"/>
    <property type="match status" value="2"/>
</dbReference>
<dbReference type="GO" id="GO:0030427">
    <property type="term" value="C:site of polarized growth"/>
    <property type="evidence" value="ECO:0007669"/>
    <property type="project" value="UniProtKB-ARBA"/>
</dbReference>
<keyword evidence="8" id="KW-1185">Reference proteome</keyword>
<gene>
    <name evidence="7" type="ORF">BCR37DRAFT_330745</name>
</gene>
<evidence type="ECO:0000256" key="1">
    <source>
        <dbReference type="ARBA" id="ARBA00022443"/>
    </source>
</evidence>
<dbReference type="InterPro" id="IPR001452">
    <property type="entry name" value="SH3_domain"/>
</dbReference>
<evidence type="ECO:0000313" key="8">
    <source>
        <dbReference type="Proteomes" id="UP000193685"/>
    </source>
</evidence>
<keyword evidence="2" id="KW-0677">Repeat</keyword>
<evidence type="ECO:0000256" key="2">
    <source>
        <dbReference type="ARBA" id="ARBA00022737"/>
    </source>
</evidence>
<dbReference type="InterPro" id="IPR036871">
    <property type="entry name" value="PX_dom_sf"/>
</dbReference>
<dbReference type="GO" id="GO:0051130">
    <property type="term" value="P:positive regulation of cellular component organization"/>
    <property type="evidence" value="ECO:0007669"/>
    <property type="project" value="UniProtKB-ARBA"/>
</dbReference>
<dbReference type="GO" id="GO:0060090">
    <property type="term" value="F:molecular adaptor activity"/>
    <property type="evidence" value="ECO:0007669"/>
    <property type="project" value="UniProtKB-ARBA"/>
</dbReference>
<reference evidence="7 8" key="1">
    <citation type="submission" date="2016-07" db="EMBL/GenBank/DDBJ databases">
        <title>Pervasive Adenine N6-methylation of Active Genes in Fungi.</title>
        <authorList>
            <consortium name="DOE Joint Genome Institute"/>
            <person name="Mondo S.J."/>
            <person name="Dannebaum R.O."/>
            <person name="Kuo R.C."/>
            <person name="Labutti K."/>
            <person name="Haridas S."/>
            <person name="Kuo A."/>
            <person name="Salamov A."/>
            <person name="Ahrendt S.R."/>
            <person name="Lipzen A."/>
            <person name="Sullivan W."/>
            <person name="Andreopoulos W.B."/>
            <person name="Clum A."/>
            <person name="Lindquist E."/>
            <person name="Daum C."/>
            <person name="Ramamoorthy G.K."/>
            <person name="Gryganskyi A."/>
            <person name="Culley D."/>
            <person name="Magnuson J.K."/>
            <person name="James T.Y."/>
            <person name="O'Malley M.A."/>
            <person name="Stajich J.E."/>
            <person name="Spatafora J.W."/>
            <person name="Visel A."/>
            <person name="Grigoriev I.V."/>
        </authorList>
    </citation>
    <scope>NUCLEOTIDE SEQUENCE [LARGE SCALE GENOMIC DNA]</scope>
    <source>
        <strain evidence="7 8">12-1054</strain>
    </source>
</reference>
<dbReference type="CDD" id="cd11879">
    <property type="entry name" value="SH3_Bem1p_2"/>
    <property type="match status" value="1"/>
</dbReference>
<dbReference type="PANTHER" id="PTHR15706:SF2">
    <property type="entry name" value="SH3 AND PX DOMAIN-CONTAINING PROTEIN 2A"/>
    <property type="match status" value="1"/>
</dbReference>
<feature type="non-terminal residue" evidence="7">
    <location>
        <position position="1"/>
    </location>
</feature>
<keyword evidence="1 3" id="KW-0728">SH3 domain</keyword>
<proteinExistence type="predicted"/>
<evidence type="ECO:0000259" key="6">
    <source>
        <dbReference type="PROSITE" id="PS50195"/>
    </source>
</evidence>
<accession>A0A1Y2FI82</accession>
<comment type="caution">
    <text evidence="7">The sequence shown here is derived from an EMBL/GenBank/DDBJ whole genome shotgun (WGS) entry which is preliminary data.</text>
</comment>
<dbReference type="SUPFAM" id="SSF64268">
    <property type="entry name" value="PX domain"/>
    <property type="match status" value="1"/>
</dbReference>
<dbReference type="GO" id="GO:0005938">
    <property type="term" value="C:cell cortex"/>
    <property type="evidence" value="ECO:0007669"/>
    <property type="project" value="UniProtKB-ARBA"/>
</dbReference>
<dbReference type="AlphaFoldDB" id="A0A1Y2FI82"/>
<evidence type="ECO:0000313" key="7">
    <source>
        <dbReference type="EMBL" id="ORY83633.1"/>
    </source>
</evidence>
<organism evidence="7 8">
    <name type="scientific">Protomyces lactucae-debilis</name>
    <dbReference type="NCBI Taxonomy" id="2754530"/>
    <lineage>
        <taxon>Eukaryota</taxon>
        <taxon>Fungi</taxon>
        <taxon>Dikarya</taxon>
        <taxon>Ascomycota</taxon>
        <taxon>Taphrinomycotina</taxon>
        <taxon>Taphrinomycetes</taxon>
        <taxon>Taphrinales</taxon>
        <taxon>Protomycetaceae</taxon>
        <taxon>Protomyces</taxon>
    </lineage>
</organism>
<evidence type="ECO:0000259" key="5">
    <source>
        <dbReference type="PROSITE" id="PS50002"/>
    </source>
</evidence>
<feature type="domain" description="SH3" evidence="5">
    <location>
        <begin position="109"/>
        <end position="171"/>
    </location>
</feature>
<evidence type="ECO:0000256" key="4">
    <source>
        <dbReference type="SAM" id="MobiDB-lite"/>
    </source>
</evidence>
<sequence length="454" mass="50508">KAPAAIEAPKAVIKALYDYERQADAELSFTKGDFFHVVGPNGTSDPHWFDACNPATGQRGLVPAQFFQVLGRQARETSGDGGMQRVGSSGAGASRTKTRGHARQPSSKASPLYGVVQYDFTAERPDELEAKAGEAIIIIAQSNHEWFVAKPIGRLGGPGLIPVSFVEIRDLVTGKTITNLEELAAKAAVPKVEEWKKAAAEYKNSSIPLGRFDFDMKQDQSNVRRSDYSSSSNPEELNRRKSSPDLYVARASVDQFLVAEDRYWFLVRVEMNDGRHRNLCRFYEDFYDFQIKLLDEFPIEAGRTGEQRILPFMPGPLAYVDETISAQRRADLHIYVEELCRLPAHIVRSPLLQGLFSAREGDVESIHATSMMPQPLPQASKALLMPSATLSNNSVPRGSSAGNAANNVAMLKVKVHFDDDLIAIRVPSDILFDRLLDKLKERLSGDWSRIRWKD</sequence>
<feature type="domain" description="SH3" evidence="5">
    <location>
        <begin position="8"/>
        <end position="72"/>
    </location>
</feature>
<dbReference type="InterPro" id="IPR035549">
    <property type="entry name" value="Bem1/Scd2_SH3_2"/>
</dbReference>
<dbReference type="PROSITE" id="PS50002">
    <property type="entry name" value="SH3"/>
    <property type="match status" value="2"/>
</dbReference>
<dbReference type="Pfam" id="PF00787">
    <property type="entry name" value="PX"/>
    <property type="match status" value="1"/>
</dbReference>
<dbReference type="InterPro" id="IPR036028">
    <property type="entry name" value="SH3-like_dom_sf"/>
</dbReference>
<name>A0A1Y2FI82_PROLT</name>
<dbReference type="SUPFAM" id="SSF50044">
    <property type="entry name" value="SH3-domain"/>
    <property type="match status" value="2"/>
</dbReference>
<dbReference type="SMART" id="SM00312">
    <property type="entry name" value="PX"/>
    <property type="match status" value="1"/>
</dbReference>
<protein>
    <submittedName>
        <fullName evidence="7">Uncharacterized protein</fullName>
    </submittedName>
</protein>
<dbReference type="PANTHER" id="PTHR15706">
    <property type="entry name" value="SH3 MULTIPLE DOMAIN"/>
    <property type="match status" value="1"/>
</dbReference>
<dbReference type="Gene3D" id="2.30.30.40">
    <property type="entry name" value="SH3 Domains"/>
    <property type="match status" value="2"/>
</dbReference>
<dbReference type="STRING" id="56484.A0A1Y2FI82"/>
<dbReference type="InterPro" id="IPR001683">
    <property type="entry name" value="PX_dom"/>
</dbReference>
<dbReference type="Proteomes" id="UP000193685">
    <property type="component" value="Unassembled WGS sequence"/>
</dbReference>
<dbReference type="GO" id="GO:0035091">
    <property type="term" value="F:phosphatidylinositol binding"/>
    <property type="evidence" value="ECO:0007669"/>
    <property type="project" value="InterPro"/>
</dbReference>
<dbReference type="SUPFAM" id="SSF54277">
    <property type="entry name" value="CAD &amp; PB1 domains"/>
    <property type="match status" value="1"/>
</dbReference>